<dbReference type="OMA" id="NDKAANY"/>
<dbReference type="PROSITE" id="PS50190">
    <property type="entry name" value="SEC7"/>
    <property type="match status" value="1"/>
</dbReference>
<feature type="domain" description="SEC7" evidence="1">
    <location>
        <begin position="429"/>
        <end position="621"/>
    </location>
</feature>
<dbReference type="KEGG" id="edi:EDI_058250"/>
<dbReference type="eggNOG" id="KOG0929">
    <property type="taxonomic scope" value="Eukaryota"/>
</dbReference>
<dbReference type="InterPro" id="IPR035999">
    <property type="entry name" value="Sec7_dom_sf"/>
</dbReference>
<dbReference type="Pfam" id="PF01369">
    <property type="entry name" value="Sec7"/>
    <property type="match status" value="1"/>
</dbReference>
<accession>B0ENS9</accession>
<dbReference type="SUPFAM" id="SSF48371">
    <property type="entry name" value="ARM repeat"/>
    <property type="match status" value="2"/>
</dbReference>
<dbReference type="GO" id="GO:0005085">
    <property type="term" value="F:guanyl-nucleotide exchange factor activity"/>
    <property type="evidence" value="ECO:0007669"/>
    <property type="project" value="InterPro"/>
</dbReference>
<dbReference type="EMBL" id="DS550136">
    <property type="protein sequence ID" value="EDR23816.1"/>
    <property type="molecule type" value="Genomic_DNA"/>
</dbReference>
<keyword evidence="3" id="KW-1185">Reference proteome</keyword>
<proteinExistence type="predicted"/>
<dbReference type="Proteomes" id="UP000008076">
    <property type="component" value="Unassembled WGS sequence"/>
</dbReference>
<evidence type="ECO:0000259" key="1">
    <source>
        <dbReference type="PROSITE" id="PS50190"/>
    </source>
</evidence>
<dbReference type="GeneID" id="5884937"/>
<organism evidence="3">
    <name type="scientific">Entamoeba dispar (strain ATCC PRA-260 / SAW760)</name>
    <dbReference type="NCBI Taxonomy" id="370354"/>
    <lineage>
        <taxon>Eukaryota</taxon>
        <taxon>Amoebozoa</taxon>
        <taxon>Evosea</taxon>
        <taxon>Archamoebae</taxon>
        <taxon>Mastigamoebida</taxon>
        <taxon>Entamoebidae</taxon>
        <taxon>Entamoeba</taxon>
    </lineage>
</organism>
<dbReference type="InterPro" id="IPR000904">
    <property type="entry name" value="Sec7_dom"/>
</dbReference>
<dbReference type="OrthoDB" id="29119at2759"/>
<sequence>MDQNILCTYMNDLSKEIKDKDILSTIKSIKSCLLTIKPLSDTLQQLFQILLPQIIRFKLTPKLTNVLLPIIDPLFLSNQTMRLFLSSIFTSFLPQPIQSILNCCRIVFLTSKFQIENTYHCKAIHFIIDAHVLSSYYQTNSSQFYPLRLVRDYIATLIIESHSPSVTSPLLQSSPSISPILAPSPSPAINSSLDINQLISFSSPNSTLSSNPHYSNTPSLQPSFLIQQKYPSRSHTSWSTLNISPTPVKNENDSLKQSRQQAVLLELLQCASTNWFNQPSFSKTDFKKDYILLEEKGGKGNIKCQEISMEMIHSLLSVCLPNVLNNAIRHQLLQMFSTTCFIGGSISGLAVQILNQLIIRHGSHMKSECRTIINNYINETNNPNNSIVAIKSLVSLSSSSNAMYCIYTIFDRDSLGGSVFKSIVNCFLNGFKNDIIKKYCSQGIVQCIRSFAPSPPLEVQPSVLLSSAKMIEEAIKEKCPTQKPLVVGNYLHKDSTLDKNGIGYYLTRHEDALNGYFSILDLSRYDFYDALSISLNGFILPNDNKSTTEFIKAFTEIYHVTTSYSFDTVKKLCMLLLQFSRDISDTPIISNFQKFKELSIKMNIKVPTTDLMQLYDQLEETPLFKENTQPPTEDQFDMFHRCFSLILSALQQLFINELDPFSSAHALLYFSSLCKEKEELNQLLSLVSNWPLQKSISSNYQSTSLKLLLQFCYSYGSSFNEAWQYPIKLFVHLINIQTDRITSIPKHFRFNRYIPYKTFDLTNTTSYQSIVCPDDKLFSAVIHGTSLSPSGLLSYINQLLKVAFEMTNSQTPSISLLNMLLSVIHFNIYRIFYIYNSLSTTLFPILNSISLHPQSKVAQVALEILNSIYDLLIQREELENFNITETYYEMLLITISDSPLLSVRQLVLSYVKKCSDWKHIFQIISTAAEDIEMTIVNKGFEKLVEYEEYKDKYFDSYFPYYINALSKFSICPNDKAANYAVEKLANIAENVKELKVLNNDVINIWMPCIKALAKSMLNTNVEISTKVIQIIYEKLLTQPTLTDDIKIRALQIIMSSTLSIDETSKDWVAIIGISIAFRSLETSKLYPLLLPDVINLITLLILTTNEALQKTGLFILNEIIPKLVSEPSLFVIHFTDLVEYFYDQITTSLLSITNITPSFTDPIQPPILSICSQCNKSLPACEMIQCALCGIPICSAQCLKIHSQQPHNFTAHQIIRHMYIPKQNDLTKSLSALNEILSITKSNIEKCPTLLIPLLYQHIERYLSLRLLLTSPKKQIDNILKSFATICISLIIKSEHYSPFILKLFEFKNIDIIKILLYHLKNSNNPKIFITNQNIQLVLCELINIDDMEIRKDVKQILAIL</sequence>
<dbReference type="VEuPathDB" id="AmoebaDB:EDI_058250"/>
<name>B0ENS9_ENTDS</name>
<evidence type="ECO:0000313" key="3">
    <source>
        <dbReference type="Proteomes" id="UP000008076"/>
    </source>
</evidence>
<gene>
    <name evidence="2" type="ORF">EDI_058250</name>
</gene>
<dbReference type="SUPFAM" id="SSF48425">
    <property type="entry name" value="Sec7 domain"/>
    <property type="match status" value="1"/>
</dbReference>
<reference evidence="3" key="1">
    <citation type="submission" date="2007-12" db="EMBL/GenBank/DDBJ databases">
        <title>Annotation of Entamoeba dispar SAW760.</title>
        <authorList>
            <person name="Lorenzi H."/>
            <person name="Inman J."/>
            <person name="Schobel S."/>
            <person name="Amedeo P."/>
            <person name="Caler E."/>
        </authorList>
    </citation>
    <scope>NUCLEOTIDE SEQUENCE [LARGE SCALE GENOMIC DNA]</scope>
    <source>
        <strain evidence="3">ATCC PRA-260 / SAW760</strain>
    </source>
</reference>
<dbReference type="RefSeq" id="XP_001739793.1">
    <property type="nucleotide sequence ID" value="XM_001739741.1"/>
</dbReference>
<evidence type="ECO:0000313" key="2">
    <source>
        <dbReference type="EMBL" id="EDR23816.1"/>
    </source>
</evidence>
<dbReference type="GO" id="GO:0032012">
    <property type="term" value="P:regulation of ARF protein signal transduction"/>
    <property type="evidence" value="ECO:0007669"/>
    <property type="project" value="InterPro"/>
</dbReference>
<dbReference type="InterPro" id="IPR016024">
    <property type="entry name" value="ARM-type_fold"/>
</dbReference>
<protein>
    <recommendedName>
        <fullName evidence="1">SEC7 domain-containing protein</fullName>
    </recommendedName>
</protein>